<feature type="transmembrane region" description="Helical" evidence="1">
    <location>
        <begin position="158"/>
        <end position="179"/>
    </location>
</feature>
<keyword evidence="1" id="KW-0472">Membrane</keyword>
<gene>
    <name evidence="2" type="ORF">H1R20_g6566</name>
</gene>
<dbReference type="OrthoDB" id="3234297at2759"/>
<accession>A0A9W8MH61</accession>
<sequence length="252" mass="28637">MSSSTFTTLAHELSSVLSNYTDGPDARDFLMKVYCLNPPQDDQCPYGPCPNPDVTGIGQQISIYFTTGTFTFALVYFPRLVLPMLYAHLAVMYSLMIAALISILGGELTQNDGVFVLVAVGSPCTIYLWFSALRSLISRHDFFIKERQDHPNRLEVRLLKLLCVLSMGFEIALICVLFVPSSRIHFSQPSCNQEFGKRLVFNLAWALQYLREGFLGIVWIVGTAWFWRWWDKRQRRTPANQTTNMEVSVSSP</sequence>
<feature type="transmembrane region" description="Helical" evidence="1">
    <location>
        <begin position="61"/>
        <end position="78"/>
    </location>
</feature>
<reference evidence="2" key="1">
    <citation type="submission" date="2022-06" db="EMBL/GenBank/DDBJ databases">
        <title>Genome Sequence of Candolleomyces eurysporus.</title>
        <authorList>
            <person name="Buettner E."/>
        </authorList>
    </citation>
    <scope>NUCLEOTIDE SEQUENCE</scope>
    <source>
        <strain evidence="2">VTCC 930004</strain>
    </source>
</reference>
<keyword evidence="1" id="KW-1133">Transmembrane helix</keyword>
<comment type="caution">
    <text evidence="2">The sequence shown here is derived from an EMBL/GenBank/DDBJ whole genome shotgun (WGS) entry which is preliminary data.</text>
</comment>
<proteinExistence type="predicted"/>
<protein>
    <submittedName>
        <fullName evidence="2">Uncharacterized protein</fullName>
    </submittedName>
</protein>
<dbReference type="Proteomes" id="UP001140091">
    <property type="component" value="Unassembled WGS sequence"/>
</dbReference>
<feature type="transmembrane region" description="Helical" evidence="1">
    <location>
        <begin position="85"/>
        <end position="104"/>
    </location>
</feature>
<evidence type="ECO:0000313" key="3">
    <source>
        <dbReference type="Proteomes" id="UP001140091"/>
    </source>
</evidence>
<keyword evidence="1" id="KW-0812">Transmembrane</keyword>
<keyword evidence="3" id="KW-1185">Reference proteome</keyword>
<dbReference type="EMBL" id="JANBPK010000832">
    <property type="protein sequence ID" value="KAJ2930531.1"/>
    <property type="molecule type" value="Genomic_DNA"/>
</dbReference>
<feature type="non-terminal residue" evidence="2">
    <location>
        <position position="252"/>
    </location>
</feature>
<organism evidence="2 3">
    <name type="scientific">Candolleomyces eurysporus</name>
    <dbReference type="NCBI Taxonomy" id="2828524"/>
    <lineage>
        <taxon>Eukaryota</taxon>
        <taxon>Fungi</taxon>
        <taxon>Dikarya</taxon>
        <taxon>Basidiomycota</taxon>
        <taxon>Agaricomycotina</taxon>
        <taxon>Agaricomycetes</taxon>
        <taxon>Agaricomycetidae</taxon>
        <taxon>Agaricales</taxon>
        <taxon>Agaricineae</taxon>
        <taxon>Psathyrellaceae</taxon>
        <taxon>Candolleomyces</taxon>
    </lineage>
</organism>
<evidence type="ECO:0000256" key="1">
    <source>
        <dbReference type="SAM" id="Phobius"/>
    </source>
</evidence>
<evidence type="ECO:0000313" key="2">
    <source>
        <dbReference type="EMBL" id="KAJ2930531.1"/>
    </source>
</evidence>
<feature type="transmembrane region" description="Helical" evidence="1">
    <location>
        <begin position="116"/>
        <end position="137"/>
    </location>
</feature>
<dbReference type="AlphaFoldDB" id="A0A9W8MH61"/>
<feature type="transmembrane region" description="Helical" evidence="1">
    <location>
        <begin position="209"/>
        <end position="227"/>
    </location>
</feature>
<name>A0A9W8MH61_9AGAR</name>